<dbReference type="Pfam" id="PF14295">
    <property type="entry name" value="PAN_4"/>
    <property type="match status" value="1"/>
</dbReference>
<feature type="region of interest" description="Disordered" evidence="3">
    <location>
        <begin position="745"/>
        <end position="772"/>
    </location>
</feature>
<evidence type="ECO:0000259" key="5">
    <source>
        <dbReference type="SMART" id="SM00223"/>
    </source>
</evidence>
<dbReference type="GO" id="GO:0006508">
    <property type="term" value="P:proteolysis"/>
    <property type="evidence" value="ECO:0007669"/>
    <property type="project" value="InterPro"/>
</dbReference>
<keyword evidence="4" id="KW-0472">Membrane</keyword>
<protein>
    <recommendedName>
        <fullName evidence="5">Apple domain-containing protein</fullName>
    </recommendedName>
</protein>
<dbReference type="InterPro" id="IPR003609">
    <property type="entry name" value="Pan_app"/>
</dbReference>
<dbReference type="GO" id="GO:0005975">
    <property type="term" value="P:carbohydrate metabolic process"/>
    <property type="evidence" value="ECO:0007669"/>
    <property type="project" value="InterPro"/>
</dbReference>
<keyword evidence="2" id="KW-1015">Disulfide bond</keyword>
<feature type="domain" description="Apple" evidence="5">
    <location>
        <begin position="102"/>
        <end position="183"/>
    </location>
</feature>
<gene>
    <name evidence="6" type="ORF">PBAH0796_LOCUS25866</name>
</gene>
<dbReference type="InterPro" id="IPR037019">
    <property type="entry name" value="Glyco_hydro_7_sf"/>
</dbReference>
<feature type="transmembrane region" description="Helical" evidence="4">
    <location>
        <begin position="45"/>
        <end position="66"/>
    </location>
</feature>
<dbReference type="Gene3D" id="2.70.100.10">
    <property type="entry name" value="Glycoside hydrolase, family 7, domain"/>
    <property type="match status" value="1"/>
</dbReference>
<reference evidence="6" key="1">
    <citation type="submission" date="2021-01" db="EMBL/GenBank/DDBJ databases">
        <authorList>
            <person name="Corre E."/>
            <person name="Pelletier E."/>
            <person name="Niang G."/>
            <person name="Scheremetjew M."/>
            <person name="Finn R."/>
            <person name="Kale V."/>
            <person name="Holt S."/>
            <person name="Cochrane G."/>
            <person name="Meng A."/>
            <person name="Brown T."/>
            <person name="Cohen L."/>
        </authorList>
    </citation>
    <scope>NUCLEOTIDE SEQUENCE</scope>
    <source>
        <strain evidence="6">Pbaha01</strain>
    </source>
</reference>
<evidence type="ECO:0000313" key="6">
    <source>
        <dbReference type="EMBL" id="CAD8382178.1"/>
    </source>
</evidence>
<dbReference type="AlphaFoldDB" id="A0A7S0B3C1"/>
<sequence>MQKACREESCREDESLLPSSRSPGCRDLQVTFRAPRDLCKALRRWPALLLSSACGAAFLVVGFLVWPRQLRANDSDLWSVARADAQQEGGIRGRAPTVEDYCGKVEEDTEYHTEHHLYWIGNIANQDVCCAQCDAEPECAAWTYGRVQGVPGLSGHCYLKKLGEGEEPYKVERFGLVSGMLKHKLRKHGLVAEMLAKGASLRIHEEDREILQNETCPGQLNVSGYGTVSIVAAEWKLPGQKASRVEVPYQDWAVIPHLNGRAYFGYQCSVADTGKYDRMEYVTWKLLGKTMRYTTDLSKVGCGCNARLHLLPMHHNIKESKCHDFFCGHGWQRCGVSCAEIGVQDANEYAWSSNIHVHDDSGGPNSGYGGGVGWVGRRDWSDSQYGPGAECIDTTWPFHVEVHFPVKNGLLEAVEVTLTQEGHFCPLKLRLDKYHYKGRNGMIELTRILRAGVTPVISYWNSPDLAWMDGLGVDGKGPCVRDTPEACPSTVRFYDFVVGKGKDEGDHDVLDVALGMVHEHNRKDAKEARESVLERMKTREDCGTKCDSDLNLTGEVGPGPKEATRDVEKGDKEEGAEQWESYTESHDGNAEWEVVCDLMYVREKNTFASDVVGTKVKGEIIIGTRQGDWIKLKQNAGYVAIQKDSMPLLIERIVTYEKIIHGTCADAGMFPIEDPGSCEAAGFALGYFDTKVTMKWSDDERPQGCYMQNGQLYMSASQANKGNGVVDEMEPICASKVYPTTTTTTTTTTSTFTSTSTTTSTTTSSTTTSTSTTFTTTSSTTWGWPSFFCVEVVRVHGYELPLVKAQQTKRASIFQCEEYQVFSDGGKPQVIGVGPDGLDIMTIVIPPIKEAIGDLNNGATTNSWLNTQTFLQVWDLCNKDGRFKNHDWTVKVDPDAVFFPDRLREHMKPHTTKNAELFVMNCNRFNPVALYGSVEIFSKGALAKYLKGQWKCRKSLPWHGWGEDFFMSHCMDMLGVGRLYDFELLSDKRCFYRPCSDTSRVVYHDYKDASFSGTWFNCWRESLAR</sequence>
<evidence type="ECO:0000256" key="2">
    <source>
        <dbReference type="ARBA" id="ARBA00023157"/>
    </source>
</evidence>
<dbReference type="EMBL" id="HBEG01042401">
    <property type="protein sequence ID" value="CAD8382178.1"/>
    <property type="molecule type" value="Transcribed_RNA"/>
</dbReference>
<keyword evidence="4" id="KW-0812">Transmembrane</keyword>
<keyword evidence="1" id="KW-0677">Repeat</keyword>
<dbReference type="SUPFAM" id="SSF49899">
    <property type="entry name" value="Concanavalin A-like lectins/glucanases"/>
    <property type="match status" value="1"/>
</dbReference>
<organism evidence="6">
    <name type="scientific">Pyrodinium bahamense</name>
    <dbReference type="NCBI Taxonomy" id="73915"/>
    <lineage>
        <taxon>Eukaryota</taxon>
        <taxon>Sar</taxon>
        <taxon>Alveolata</taxon>
        <taxon>Dinophyceae</taxon>
        <taxon>Gonyaulacales</taxon>
        <taxon>Pyrocystaceae</taxon>
        <taxon>Pyrodinium</taxon>
    </lineage>
</organism>
<accession>A0A7S0B3C1</accession>
<name>A0A7S0B3C1_9DINO</name>
<dbReference type="Gene3D" id="3.50.4.10">
    <property type="entry name" value="Hepatocyte Growth Factor"/>
    <property type="match status" value="1"/>
</dbReference>
<dbReference type="SMART" id="SM00223">
    <property type="entry name" value="APPLE"/>
    <property type="match status" value="1"/>
</dbReference>
<dbReference type="InterPro" id="IPR000177">
    <property type="entry name" value="Apple"/>
</dbReference>
<evidence type="ECO:0000256" key="4">
    <source>
        <dbReference type="SAM" id="Phobius"/>
    </source>
</evidence>
<feature type="compositionally biased region" description="Basic and acidic residues" evidence="3">
    <location>
        <begin position="562"/>
        <end position="575"/>
    </location>
</feature>
<proteinExistence type="predicted"/>
<keyword evidence="4" id="KW-1133">Transmembrane helix</keyword>
<dbReference type="InterPro" id="IPR013320">
    <property type="entry name" value="ConA-like_dom_sf"/>
</dbReference>
<dbReference type="GO" id="GO:0005576">
    <property type="term" value="C:extracellular region"/>
    <property type="evidence" value="ECO:0007669"/>
    <property type="project" value="InterPro"/>
</dbReference>
<dbReference type="GO" id="GO:0004553">
    <property type="term" value="F:hydrolase activity, hydrolyzing O-glycosyl compounds"/>
    <property type="evidence" value="ECO:0007669"/>
    <property type="project" value="InterPro"/>
</dbReference>
<evidence type="ECO:0000256" key="1">
    <source>
        <dbReference type="ARBA" id="ARBA00022737"/>
    </source>
</evidence>
<evidence type="ECO:0000256" key="3">
    <source>
        <dbReference type="SAM" id="MobiDB-lite"/>
    </source>
</evidence>
<feature type="region of interest" description="Disordered" evidence="3">
    <location>
        <begin position="549"/>
        <end position="584"/>
    </location>
</feature>